<name>Q84HW5_9HYPH</name>
<accession>Q84HW5</accession>
<protein>
    <submittedName>
        <fullName evidence="2">Uncharacterized protein</fullName>
    </submittedName>
</protein>
<reference evidence="2" key="1">
    <citation type="submission" date="2002-06" db="EMBL/GenBank/DDBJ databases">
        <title>Genes encoding a fructose-1,6-bisphosphate aldolase and a fructose-1,6-bisphosphatase are present within the gene cluster for mimosine degradation in Rhizobium sp. strain TAL1145.</title>
        <authorList>
            <person name="Awaya J.D."/>
            <person name="Fox P.M."/>
            <person name="Borthakur D."/>
        </authorList>
    </citation>
    <scope>NUCLEOTIDE SEQUENCE</scope>
    <source>
        <strain evidence="2">TAL1145</strain>
    </source>
</reference>
<dbReference type="AlphaFoldDB" id="Q84HW5"/>
<feature type="region of interest" description="Disordered" evidence="1">
    <location>
        <begin position="68"/>
        <end position="125"/>
    </location>
</feature>
<proteinExistence type="predicted"/>
<organism evidence="2">
    <name type="scientific">Rhizobium sp. TAL1145</name>
    <dbReference type="NCBI Taxonomy" id="147233"/>
    <lineage>
        <taxon>Bacteria</taxon>
        <taxon>Pseudomonadati</taxon>
        <taxon>Pseudomonadota</taxon>
        <taxon>Alphaproteobacteria</taxon>
        <taxon>Hyphomicrobiales</taxon>
        <taxon>Rhizobiaceae</taxon>
        <taxon>Rhizobium/Agrobacterium group</taxon>
        <taxon>Rhizobium</taxon>
    </lineage>
</organism>
<evidence type="ECO:0000313" key="2">
    <source>
        <dbReference type="EMBL" id="AAO18431.1"/>
    </source>
</evidence>
<sequence>MPKRAGPSPSADVVEGADQHAAMVGNVSGPPMERAWKMEVQRALIENPLSSTVSTPAPAGRRFVLDVRTPSMLPEPGRQPFTRLSKKTNPWPPPVQGNGPCHGVTGQFGRPDGSKLPVALEGRRP</sequence>
<dbReference type="EMBL" id="AF522065">
    <property type="protein sequence ID" value="AAO18431.1"/>
    <property type="molecule type" value="Genomic_DNA"/>
</dbReference>
<evidence type="ECO:0000256" key="1">
    <source>
        <dbReference type="SAM" id="MobiDB-lite"/>
    </source>
</evidence>